<dbReference type="PANTHER" id="PTHR47339:SF1">
    <property type="entry name" value="CELL DIVISION CONTROL PROTEIN 24"/>
    <property type="match status" value="1"/>
</dbReference>
<dbReference type="Proteomes" id="UP001479436">
    <property type="component" value="Unassembled WGS sequence"/>
</dbReference>
<dbReference type="InterPro" id="IPR053026">
    <property type="entry name" value="CDC42_GEF"/>
</dbReference>
<organism evidence="2 3">
    <name type="scientific">Basidiobolus ranarum</name>
    <dbReference type="NCBI Taxonomy" id="34480"/>
    <lineage>
        <taxon>Eukaryota</taxon>
        <taxon>Fungi</taxon>
        <taxon>Fungi incertae sedis</taxon>
        <taxon>Zoopagomycota</taxon>
        <taxon>Entomophthoromycotina</taxon>
        <taxon>Basidiobolomycetes</taxon>
        <taxon>Basidiobolales</taxon>
        <taxon>Basidiobolaceae</taxon>
        <taxon>Basidiobolus</taxon>
    </lineage>
</organism>
<sequence>HHGLEKSYLLADQTYRQKRSASTPNIHSHPTNIRVRINYHEDSFMLVVPSSVTFGDLLKKVEKKIHLCSGTKLESKLRIKYKDEENDLILINTDEDVQMAFENRTNQETRSELAMVINIYVS</sequence>
<dbReference type="PROSITE" id="PS51745">
    <property type="entry name" value="PB1"/>
    <property type="match status" value="1"/>
</dbReference>
<name>A0ABR2WJV5_9FUNG</name>
<comment type="caution">
    <text evidence="2">The sequence shown here is derived from an EMBL/GenBank/DDBJ whole genome shotgun (WGS) entry which is preliminary data.</text>
</comment>
<protein>
    <submittedName>
        <fullName evidence="2">Guanine nucleotide exchange factor for Cdc42p</fullName>
    </submittedName>
</protein>
<proteinExistence type="predicted"/>
<dbReference type="Gene3D" id="3.10.20.90">
    <property type="entry name" value="Phosphatidylinositol 3-kinase Catalytic Subunit, Chain A, domain 1"/>
    <property type="match status" value="1"/>
</dbReference>
<gene>
    <name evidence="2" type="primary">CDC24_3</name>
    <name evidence="2" type="ORF">K7432_013036</name>
</gene>
<feature type="domain" description="PB1" evidence="1">
    <location>
        <begin position="30"/>
        <end position="122"/>
    </location>
</feature>
<dbReference type="SUPFAM" id="SSF54277">
    <property type="entry name" value="CAD &amp; PB1 domains"/>
    <property type="match status" value="1"/>
</dbReference>
<accession>A0ABR2WJV5</accession>
<dbReference type="Pfam" id="PF00564">
    <property type="entry name" value="PB1"/>
    <property type="match status" value="1"/>
</dbReference>
<evidence type="ECO:0000313" key="2">
    <source>
        <dbReference type="EMBL" id="KAK9761799.1"/>
    </source>
</evidence>
<dbReference type="InterPro" id="IPR053793">
    <property type="entry name" value="PB1-like"/>
</dbReference>
<dbReference type="EMBL" id="JASJQH010001215">
    <property type="protein sequence ID" value="KAK9761799.1"/>
    <property type="molecule type" value="Genomic_DNA"/>
</dbReference>
<evidence type="ECO:0000259" key="1">
    <source>
        <dbReference type="PROSITE" id="PS51745"/>
    </source>
</evidence>
<dbReference type="CDD" id="cd05992">
    <property type="entry name" value="PB1"/>
    <property type="match status" value="1"/>
</dbReference>
<evidence type="ECO:0000313" key="3">
    <source>
        <dbReference type="Proteomes" id="UP001479436"/>
    </source>
</evidence>
<dbReference type="InterPro" id="IPR000270">
    <property type="entry name" value="PB1_dom"/>
</dbReference>
<dbReference type="SMART" id="SM00666">
    <property type="entry name" value="PB1"/>
    <property type="match status" value="1"/>
</dbReference>
<keyword evidence="3" id="KW-1185">Reference proteome</keyword>
<reference evidence="2 3" key="1">
    <citation type="submission" date="2023-04" db="EMBL/GenBank/DDBJ databases">
        <title>Genome of Basidiobolus ranarum AG-B5.</title>
        <authorList>
            <person name="Stajich J.E."/>
            <person name="Carter-House D."/>
            <person name="Gryganskyi A."/>
        </authorList>
    </citation>
    <scope>NUCLEOTIDE SEQUENCE [LARGE SCALE GENOMIC DNA]</scope>
    <source>
        <strain evidence="2 3">AG-B5</strain>
    </source>
</reference>
<feature type="non-terminal residue" evidence="2">
    <location>
        <position position="1"/>
    </location>
</feature>
<dbReference type="PANTHER" id="PTHR47339">
    <property type="entry name" value="CELL DIVISION CONTROL PROTEIN 24"/>
    <property type="match status" value="1"/>
</dbReference>